<evidence type="ECO:0000256" key="2">
    <source>
        <dbReference type="ARBA" id="ARBA00006247"/>
    </source>
</evidence>
<dbReference type="PROSITE" id="PS00759">
    <property type="entry name" value="ARGE_DAPE_CPG2_2"/>
    <property type="match status" value="1"/>
</dbReference>
<evidence type="ECO:0000256" key="8">
    <source>
        <dbReference type="ARBA" id="ARBA00023049"/>
    </source>
</evidence>
<dbReference type="AlphaFoldDB" id="A0A6B3VVD1"/>
<evidence type="ECO:0000256" key="4">
    <source>
        <dbReference type="ARBA" id="ARBA00022723"/>
    </source>
</evidence>
<reference evidence="9 12" key="2">
    <citation type="submission" date="2020-07" db="EMBL/GenBank/DDBJ databases">
        <authorList>
            <person name="Feng H."/>
        </authorList>
    </citation>
    <scope>NUCLEOTIDE SEQUENCE [LARGE SCALE GENOMIC DNA]</scope>
    <source>
        <strain evidence="9">S-12</strain>
        <strain evidence="12">s-12</strain>
    </source>
</reference>
<keyword evidence="8" id="KW-0482">Metalloprotease</keyword>
<keyword evidence="3" id="KW-0645">Protease</keyword>
<evidence type="ECO:0000256" key="1">
    <source>
        <dbReference type="ARBA" id="ARBA00001947"/>
    </source>
</evidence>
<keyword evidence="5" id="KW-0378">Hydrolase</keyword>
<dbReference type="InterPro" id="IPR036264">
    <property type="entry name" value="Bact_exopeptidase_dim_dom"/>
</dbReference>
<dbReference type="NCBIfam" id="NF005591">
    <property type="entry name" value="PRK07318.1"/>
    <property type="match status" value="1"/>
</dbReference>
<gene>
    <name evidence="10" type="primary">pepV</name>
    <name evidence="10" type="ORF">G4D64_10825</name>
    <name evidence="9" type="ORF">H1Z61_11430</name>
</gene>
<accession>A0A6B3VVD1</accession>
<protein>
    <submittedName>
        <fullName evidence="10">Dipeptidase PepV</fullName>
    </submittedName>
</protein>
<dbReference type="Gene3D" id="3.30.70.360">
    <property type="match status" value="2"/>
</dbReference>
<comment type="cofactor">
    <cofactor evidence="1">
        <name>Zn(2+)</name>
        <dbReference type="ChEBI" id="CHEBI:29105"/>
    </cofactor>
</comment>
<dbReference type="NCBIfam" id="TIGR01887">
    <property type="entry name" value="dipeptidaselike"/>
    <property type="match status" value="1"/>
</dbReference>
<dbReference type="GO" id="GO:0016805">
    <property type="term" value="F:dipeptidase activity"/>
    <property type="evidence" value="ECO:0007669"/>
    <property type="project" value="UniProtKB-KW"/>
</dbReference>
<evidence type="ECO:0000313" key="9">
    <source>
        <dbReference type="EMBL" id="MBA4537722.1"/>
    </source>
</evidence>
<dbReference type="Gene3D" id="3.40.630.10">
    <property type="entry name" value="Zn peptidases"/>
    <property type="match status" value="1"/>
</dbReference>
<dbReference type="CDD" id="cd03888">
    <property type="entry name" value="M20_PepV"/>
    <property type="match status" value="1"/>
</dbReference>
<dbReference type="InterPro" id="IPR002933">
    <property type="entry name" value="Peptidase_M20"/>
</dbReference>
<keyword evidence="4" id="KW-0479">Metal-binding</keyword>
<dbReference type="SUPFAM" id="SSF55031">
    <property type="entry name" value="Bacterial exopeptidase dimerisation domain"/>
    <property type="match status" value="1"/>
</dbReference>
<dbReference type="GO" id="GO:0006508">
    <property type="term" value="P:proteolysis"/>
    <property type="evidence" value="ECO:0007669"/>
    <property type="project" value="UniProtKB-KW"/>
</dbReference>
<dbReference type="Pfam" id="PF01546">
    <property type="entry name" value="Peptidase_M20"/>
    <property type="match status" value="1"/>
</dbReference>
<evidence type="ECO:0000256" key="5">
    <source>
        <dbReference type="ARBA" id="ARBA00022801"/>
    </source>
</evidence>
<dbReference type="GO" id="GO:0008237">
    <property type="term" value="F:metallopeptidase activity"/>
    <property type="evidence" value="ECO:0007669"/>
    <property type="project" value="UniProtKB-KW"/>
</dbReference>
<comment type="similarity">
    <text evidence="2">Belongs to the peptidase M20A family.</text>
</comment>
<dbReference type="EMBL" id="JACEIO010000026">
    <property type="protein sequence ID" value="MBA4537722.1"/>
    <property type="molecule type" value="Genomic_DNA"/>
</dbReference>
<dbReference type="SUPFAM" id="SSF53187">
    <property type="entry name" value="Zn-dependent exopeptidases"/>
    <property type="match status" value="1"/>
</dbReference>
<evidence type="ECO:0000313" key="12">
    <source>
        <dbReference type="Proteomes" id="UP000570010"/>
    </source>
</evidence>
<dbReference type="InterPro" id="IPR050072">
    <property type="entry name" value="Peptidase_M20A"/>
</dbReference>
<dbReference type="PANTHER" id="PTHR43808:SF31">
    <property type="entry name" value="N-ACETYL-L-CITRULLINE DEACETYLASE"/>
    <property type="match status" value="1"/>
</dbReference>
<comment type="caution">
    <text evidence="10">The sequence shown here is derived from an EMBL/GenBank/DDBJ whole genome shotgun (WGS) entry which is preliminary data.</text>
</comment>
<dbReference type="Proteomes" id="UP000472971">
    <property type="component" value="Unassembled WGS sequence"/>
</dbReference>
<dbReference type="Proteomes" id="UP000570010">
    <property type="component" value="Unassembled WGS sequence"/>
</dbReference>
<evidence type="ECO:0000313" key="11">
    <source>
        <dbReference type="Proteomes" id="UP000472971"/>
    </source>
</evidence>
<name>A0A6B3VVD1_9BACI</name>
<keyword evidence="11" id="KW-1185">Reference proteome</keyword>
<reference evidence="10 11" key="1">
    <citation type="submission" date="2020-02" db="EMBL/GenBank/DDBJ databases">
        <title>Bacillus aquiflavi sp. nov., isolated from yellow water of strong flavor Chinese baijiu in Yibin region of China.</title>
        <authorList>
            <person name="Xie J."/>
        </authorList>
    </citation>
    <scope>NUCLEOTIDE SEQUENCE [LARGE SCALE GENOMIC DNA]</scope>
    <source>
        <strain evidence="10 11">3H-10</strain>
    </source>
</reference>
<organism evidence="10 11">
    <name type="scientific">Bacillus aquiflavi</name>
    <dbReference type="NCBI Taxonomy" id="2672567"/>
    <lineage>
        <taxon>Bacteria</taxon>
        <taxon>Bacillati</taxon>
        <taxon>Bacillota</taxon>
        <taxon>Bacilli</taxon>
        <taxon>Bacillales</taxon>
        <taxon>Bacillaceae</taxon>
        <taxon>Bacillus</taxon>
    </lineage>
</organism>
<proteinExistence type="inferred from homology"/>
<evidence type="ECO:0000256" key="6">
    <source>
        <dbReference type="ARBA" id="ARBA00022833"/>
    </source>
</evidence>
<keyword evidence="6" id="KW-0862">Zinc</keyword>
<dbReference type="InterPro" id="IPR001261">
    <property type="entry name" value="ArgE/DapE_CS"/>
</dbReference>
<dbReference type="GO" id="GO:0008777">
    <property type="term" value="F:acetylornithine deacetylase activity"/>
    <property type="evidence" value="ECO:0007669"/>
    <property type="project" value="TreeGrafter"/>
</dbReference>
<dbReference type="EMBL" id="JAAIWN010000024">
    <property type="protein sequence ID" value="NEY81979.1"/>
    <property type="molecule type" value="Genomic_DNA"/>
</dbReference>
<evidence type="ECO:0000313" key="10">
    <source>
        <dbReference type="EMBL" id="NEY81979.1"/>
    </source>
</evidence>
<keyword evidence="7" id="KW-0224">Dipeptidase</keyword>
<evidence type="ECO:0000256" key="7">
    <source>
        <dbReference type="ARBA" id="ARBA00022997"/>
    </source>
</evidence>
<dbReference type="InterPro" id="IPR010964">
    <property type="entry name" value="M20A_pepV-rel"/>
</dbReference>
<evidence type="ECO:0000256" key="3">
    <source>
        <dbReference type="ARBA" id="ARBA00022670"/>
    </source>
</evidence>
<dbReference type="PANTHER" id="PTHR43808">
    <property type="entry name" value="ACETYLORNITHINE DEACETYLASE"/>
    <property type="match status" value="1"/>
</dbReference>
<dbReference type="RefSeq" id="WP_163242364.1">
    <property type="nucleotide sequence ID" value="NZ_JAAIWN010000024.1"/>
</dbReference>
<dbReference type="GO" id="GO:0008270">
    <property type="term" value="F:zinc ion binding"/>
    <property type="evidence" value="ECO:0007669"/>
    <property type="project" value="InterPro"/>
</dbReference>
<dbReference type="GO" id="GO:0006526">
    <property type="term" value="P:L-arginine biosynthetic process"/>
    <property type="evidence" value="ECO:0007669"/>
    <property type="project" value="TreeGrafter"/>
</dbReference>
<sequence>MKEINWMKEVEKRKTSLLEDTQQLLKIKSVLDEENATPDAPLGEGVKEALQFMLNLGEKDGFKAKNVDHLAGHLEFGEGEELIGILCHVDVVPEGDGWSSDPYGAEIRDGKIFARGAIDDKGPTLAAYYGMKIVKELGLPISKRVRMIIGTDEESKWRCVEHYFQHEEMPTMGFAPDADFPIIYAEKGVADIELAQLPVQVEKKENEIEVVSFSAGRRKNMVPDFATCSLNIDGNQIEIIQQFDQFVKEHSLKSKYYVDKGDLILEVEGVSAHGMEPENGKNAGLYLSLFLSKLDLEAQAAQYFQFVTQYFMNDSRGRKLGVAFSDHITGELTINAGVLSYKDKAGGMLGLSIRYPVTNDAEKMFTILAEIVEKSHFKITHFSDLQPHYVDEENVLIQTLKKVYEEQTGEKAELLSIGGGTYARSLKSGVAFGPLFPGRLDIAHQKDEYIMIDDLLKATAIYAQAIYELAR</sequence>